<dbReference type="InterPro" id="IPR018816">
    <property type="entry name" value="Cactin_central"/>
</dbReference>
<feature type="compositionally biased region" description="Polar residues" evidence="4">
    <location>
        <begin position="32"/>
        <end position="47"/>
    </location>
</feature>
<sequence length="732" mass="85741">MATNSSHINRLSHKRDRSHSPSYDTPDHHLNRPQSYSHELNRSTNHSYQHDYHNKKSHSSSHSHRRHHSEHSKNHHHSKDSDSDSDQSDHHSNHRSNKHSHHPSKKKRESSSERRARKAAEKLAKKLERRSERRSLREEADRRAAAELSMYSATDNPFHDANLSTQFEWVKKRERERKMGLSAEEASRRDAERRAEAVAELERLTRRRAEREKEIELREAESSRMAQMAESAQMAEWIAKEDDFQLEQAQKRAEIRVREKRAKPIDLLALNLKWGHREIESENNDPLNPEKKKTTLSALINDGDEEDDGVGLEVDLDEPYTIFDNLTLEETQELAQDIKMHIALEKSKPKLEFWKCLQCVCEDSLSQLSNPGTLAQDSLRATTALKDEITRLLEGKSYEQLVVLEGNIEAKLAGNEPVDPEYWQDLLAQLKVWKAKAKLRAMHEVVLRNRLEHLRRRQRDEAVKVQAELESTLSSQPNRNRSLHVANQHLDNMEIDDDQVLEPVVEEPEEYEIAMEPPLIQHLTSEEQKLEILSPTDDWNQIINARQIVLSTRFVPKLNDNSNANDQEILDRDALAEKLYAQEAEKGLGEEEEMFELEAEMGRQSYSWEDKYRPRKPRYFNKVHTGYEWNKYNQTHYDTDNPPPKVVQGYKFNIFYPDLIDKTKAPTYKIIKNKENEDVATLLFKAGPPYEDIAFTIVNKDWEHSHKRGFRSSFDRGVLQLYFTLKRIHYRK</sequence>
<comment type="similarity">
    <text evidence="1">Belongs to the CACTIN family.</text>
</comment>
<keyword evidence="8" id="KW-1185">Reference proteome</keyword>
<feature type="compositionally biased region" description="Basic and acidic residues" evidence="4">
    <location>
        <begin position="109"/>
        <end position="140"/>
    </location>
</feature>
<feature type="compositionally biased region" description="Basic residues" evidence="4">
    <location>
        <begin position="55"/>
        <end position="78"/>
    </location>
</feature>
<dbReference type="GO" id="GO:0005737">
    <property type="term" value="C:cytoplasm"/>
    <property type="evidence" value="ECO:0007669"/>
    <property type="project" value="TreeGrafter"/>
</dbReference>
<dbReference type="Pfam" id="PF10312">
    <property type="entry name" value="Cactin_mid"/>
    <property type="match status" value="1"/>
</dbReference>
<keyword evidence="3" id="KW-0175">Coiled coil</keyword>
<dbReference type="Pfam" id="PF09732">
    <property type="entry name" value="CactinC_cactus"/>
    <property type="match status" value="1"/>
</dbReference>
<organism evidence="7 8">
    <name type="scientific">Austropuccinia psidii MF-1</name>
    <dbReference type="NCBI Taxonomy" id="1389203"/>
    <lineage>
        <taxon>Eukaryota</taxon>
        <taxon>Fungi</taxon>
        <taxon>Dikarya</taxon>
        <taxon>Basidiomycota</taxon>
        <taxon>Pucciniomycotina</taxon>
        <taxon>Pucciniomycetes</taxon>
        <taxon>Pucciniales</taxon>
        <taxon>Sphaerophragmiaceae</taxon>
        <taxon>Austropuccinia</taxon>
    </lineage>
</organism>
<proteinExistence type="inferred from homology"/>
<evidence type="ECO:0000313" key="8">
    <source>
        <dbReference type="Proteomes" id="UP000765509"/>
    </source>
</evidence>
<dbReference type="SMART" id="SM01050">
    <property type="entry name" value="CactinC_cactus"/>
    <property type="match status" value="1"/>
</dbReference>
<dbReference type="EMBL" id="AVOT02000958">
    <property type="protein sequence ID" value="MBW0465114.1"/>
    <property type="molecule type" value="Genomic_DNA"/>
</dbReference>
<feature type="region of interest" description="Disordered" evidence="4">
    <location>
        <begin position="1"/>
        <end position="140"/>
    </location>
</feature>
<comment type="caution">
    <text evidence="7">The sequence shown here is derived from an EMBL/GenBank/DDBJ whole genome shotgun (WGS) entry which is preliminary data.</text>
</comment>
<dbReference type="OrthoDB" id="265955at2759"/>
<dbReference type="GO" id="GO:0005681">
    <property type="term" value="C:spliceosomal complex"/>
    <property type="evidence" value="ECO:0007669"/>
    <property type="project" value="TreeGrafter"/>
</dbReference>
<dbReference type="PANTHER" id="PTHR21737:SF4">
    <property type="entry name" value="SPLICING FACTOR CACTIN"/>
    <property type="match status" value="1"/>
</dbReference>
<gene>
    <name evidence="7" type="ORF">O181_004829</name>
</gene>
<evidence type="ECO:0000256" key="2">
    <source>
        <dbReference type="ARBA" id="ARBA00034534"/>
    </source>
</evidence>
<feature type="coiled-coil region" evidence="3">
    <location>
        <begin position="194"/>
        <end position="221"/>
    </location>
</feature>
<evidence type="ECO:0000313" key="7">
    <source>
        <dbReference type="EMBL" id="MBW0465114.1"/>
    </source>
</evidence>
<dbReference type="AlphaFoldDB" id="A0A9Q3GFA4"/>
<dbReference type="InterPro" id="IPR019134">
    <property type="entry name" value="Cactin_C"/>
</dbReference>
<feature type="compositionally biased region" description="Basic residues" evidence="4">
    <location>
        <begin position="92"/>
        <end position="108"/>
    </location>
</feature>
<dbReference type="Proteomes" id="UP000765509">
    <property type="component" value="Unassembled WGS sequence"/>
</dbReference>
<feature type="compositionally biased region" description="Basic and acidic residues" evidence="4">
    <location>
        <begin position="79"/>
        <end position="91"/>
    </location>
</feature>
<evidence type="ECO:0000259" key="6">
    <source>
        <dbReference type="Pfam" id="PF10312"/>
    </source>
</evidence>
<evidence type="ECO:0000259" key="5">
    <source>
        <dbReference type="Pfam" id="PF09732"/>
    </source>
</evidence>
<accession>A0A9Q3GFA4</accession>
<feature type="domain" description="Splicing factor Cactin C-terminal" evidence="5">
    <location>
        <begin position="608"/>
        <end position="732"/>
    </location>
</feature>
<feature type="domain" description="Splicing factor cactin central" evidence="6">
    <location>
        <begin position="228"/>
        <end position="443"/>
    </location>
</feature>
<dbReference type="GO" id="GO:0045292">
    <property type="term" value="P:mRNA cis splicing, via spliceosome"/>
    <property type="evidence" value="ECO:0007669"/>
    <property type="project" value="TreeGrafter"/>
</dbReference>
<protein>
    <recommendedName>
        <fullName evidence="2">Splicing factor Cactin</fullName>
    </recommendedName>
</protein>
<evidence type="ECO:0000256" key="4">
    <source>
        <dbReference type="SAM" id="MobiDB-lite"/>
    </source>
</evidence>
<name>A0A9Q3GFA4_9BASI</name>
<reference evidence="7" key="1">
    <citation type="submission" date="2021-03" db="EMBL/GenBank/DDBJ databases">
        <title>Draft genome sequence of rust myrtle Austropuccinia psidii MF-1, a brazilian biotype.</title>
        <authorList>
            <person name="Quecine M.C."/>
            <person name="Pachon D.M.R."/>
            <person name="Bonatelli M.L."/>
            <person name="Correr F.H."/>
            <person name="Franceschini L.M."/>
            <person name="Leite T.F."/>
            <person name="Margarido G.R.A."/>
            <person name="Almeida C.A."/>
            <person name="Ferrarezi J.A."/>
            <person name="Labate C.A."/>
        </authorList>
    </citation>
    <scope>NUCLEOTIDE SEQUENCE</scope>
    <source>
        <strain evidence="7">MF-1</strain>
    </source>
</reference>
<dbReference type="PANTHER" id="PTHR21737">
    <property type="entry name" value="POLYGLUTAMINE BINDING PROTEIN 1/MARVEL MEMBRANE-ASSOCIATING DOMAIN CONTAINING 3"/>
    <property type="match status" value="1"/>
</dbReference>
<evidence type="ECO:0000256" key="1">
    <source>
        <dbReference type="ARBA" id="ARBA00006895"/>
    </source>
</evidence>
<evidence type="ECO:0000256" key="3">
    <source>
        <dbReference type="SAM" id="Coils"/>
    </source>
</evidence>